<dbReference type="InterPro" id="IPR036388">
    <property type="entry name" value="WH-like_DNA-bd_sf"/>
</dbReference>
<feature type="domain" description="IclR-ED" evidence="5">
    <location>
        <begin position="71"/>
        <end position="251"/>
    </location>
</feature>
<keyword evidence="3" id="KW-0804">Transcription</keyword>
<dbReference type="PANTHER" id="PTHR30136:SF33">
    <property type="entry name" value="TRANSCRIPTIONAL REGULATORY PROTEIN"/>
    <property type="match status" value="1"/>
</dbReference>
<evidence type="ECO:0000259" key="4">
    <source>
        <dbReference type="PROSITE" id="PS51077"/>
    </source>
</evidence>
<dbReference type="RefSeq" id="WP_382422388.1">
    <property type="nucleotide sequence ID" value="NZ_JBHSCW010000005.1"/>
</dbReference>
<evidence type="ECO:0000256" key="1">
    <source>
        <dbReference type="ARBA" id="ARBA00023015"/>
    </source>
</evidence>
<dbReference type="Gene3D" id="3.30.450.40">
    <property type="match status" value="1"/>
</dbReference>
<keyword evidence="2" id="KW-0238">DNA-binding</keyword>
<dbReference type="PANTHER" id="PTHR30136">
    <property type="entry name" value="HELIX-TURN-HELIX TRANSCRIPTIONAL REGULATOR, ICLR FAMILY"/>
    <property type="match status" value="1"/>
</dbReference>
<dbReference type="Proteomes" id="UP001595799">
    <property type="component" value="Unassembled WGS sequence"/>
</dbReference>
<dbReference type="PROSITE" id="PS51077">
    <property type="entry name" value="HTH_ICLR"/>
    <property type="match status" value="1"/>
</dbReference>
<dbReference type="InterPro" id="IPR029016">
    <property type="entry name" value="GAF-like_dom_sf"/>
</dbReference>
<dbReference type="SUPFAM" id="SSF46785">
    <property type="entry name" value="Winged helix' DNA-binding domain"/>
    <property type="match status" value="1"/>
</dbReference>
<evidence type="ECO:0000313" key="6">
    <source>
        <dbReference type="EMBL" id="MFC4352038.1"/>
    </source>
</evidence>
<feature type="domain" description="HTH iclR-type" evidence="4">
    <location>
        <begin position="8"/>
        <end position="70"/>
    </location>
</feature>
<evidence type="ECO:0000313" key="7">
    <source>
        <dbReference type="Proteomes" id="UP001595799"/>
    </source>
</evidence>
<accession>A0ABV8UMJ4</accession>
<gene>
    <name evidence="6" type="ORF">ACFOW6_10845</name>
</gene>
<dbReference type="PROSITE" id="PS51078">
    <property type="entry name" value="ICLR_ED"/>
    <property type="match status" value="1"/>
</dbReference>
<dbReference type="Pfam" id="PF01614">
    <property type="entry name" value="IclR_C"/>
    <property type="match status" value="1"/>
</dbReference>
<proteinExistence type="predicted"/>
<sequence>MQKDRQFVDALARGLAILECLSRTQKPLGNGEIAKMVDLAPSTVSRLTHTLTALGYIRLSRSGRAYELTPKNLTLGYPVLAGMSLLERARPYLNSISEQTGETAALAVRDGLHVTFVEVVQGANMVAVRLATGGRLRIATAAAGIALVAALPDKERRALAGRVRTDIRARDDSTEAFNRELAACIYSGAATVRNWWREGIGGVAVPIHAQGDYAALTIPVATGSVNEKTMRGPLAEVLRETAEAIGSVTFDEMT</sequence>
<evidence type="ECO:0000256" key="3">
    <source>
        <dbReference type="ARBA" id="ARBA00023163"/>
    </source>
</evidence>
<comment type="caution">
    <text evidence="6">The sequence shown here is derived from an EMBL/GenBank/DDBJ whole genome shotgun (WGS) entry which is preliminary data.</text>
</comment>
<protein>
    <submittedName>
        <fullName evidence="6">IclR family transcriptional regulator</fullName>
    </submittedName>
</protein>
<dbReference type="InterPro" id="IPR014757">
    <property type="entry name" value="Tscrpt_reg_IclR_C"/>
</dbReference>
<dbReference type="SMART" id="SM00346">
    <property type="entry name" value="HTH_ICLR"/>
    <property type="match status" value="1"/>
</dbReference>
<dbReference type="Pfam" id="PF09339">
    <property type="entry name" value="HTH_IclR"/>
    <property type="match status" value="1"/>
</dbReference>
<organism evidence="6 7">
    <name type="scientific">Fodinicurvata halophila</name>
    <dbReference type="NCBI Taxonomy" id="1419723"/>
    <lineage>
        <taxon>Bacteria</taxon>
        <taxon>Pseudomonadati</taxon>
        <taxon>Pseudomonadota</taxon>
        <taxon>Alphaproteobacteria</taxon>
        <taxon>Rhodospirillales</taxon>
        <taxon>Rhodovibrionaceae</taxon>
        <taxon>Fodinicurvata</taxon>
    </lineage>
</organism>
<name>A0ABV8UMJ4_9PROT</name>
<dbReference type="InterPro" id="IPR005471">
    <property type="entry name" value="Tscrpt_reg_IclR_N"/>
</dbReference>
<evidence type="ECO:0000259" key="5">
    <source>
        <dbReference type="PROSITE" id="PS51078"/>
    </source>
</evidence>
<evidence type="ECO:0000256" key="2">
    <source>
        <dbReference type="ARBA" id="ARBA00023125"/>
    </source>
</evidence>
<keyword evidence="1" id="KW-0805">Transcription regulation</keyword>
<dbReference type="InterPro" id="IPR050707">
    <property type="entry name" value="HTH_MetabolicPath_Reg"/>
</dbReference>
<keyword evidence="7" id="KW-1185">Reference proteome</keyword>
<dbReference type="EMBL" id="JBHSCW010000005">
    <property type="protein sequence ID" value="MFC4352038.1"/>
    <property type="molecule type" value="Genomic_DNA"/>
</dbReference>
<dbReference type="SUPFAM" id="SSF55781">
    <property type="entry name" value="GAF domain-like"/>
    <property type="match status" value="1"/>
</dbReference>
<dbReference type="InterPro" id="IPR036390">
    <property type="entry name" value="WH_DNA-bd_sf"/>
</dbReference>
<dbReference type="Gene3D" id="1.10.10.10">
    <property type="entry name" value="Winged helix-like DNA-binding domain superfamily/Winged helix DNA-binding domain"/>
    <property type="match status" value="1"/>
</dbReference>
<reference evidence="7" key="1">
    <citation type="journal article" date="2019" name="Int. J. Syst. Evol. Microbiol.">
        <title>The Global Catalogue of Microorganisms (GCM) 10K type strain sequencing project: providing services to taxonomists for standard genome sequencing and annotation.</title>
        <authorList>
            <consortium name="The Broad Institute Genomics Platform"/>
            <consortium name="The Broad Institute Genome Sequencing Center for Infectious Disease"/>
            <person name="Wu L."/>
            <person name="Ma J."/>
        </authorList>
    </citation>
    <scope>NUCLEOTIDE SEQUENCE [LARGE SCALE GENOMIC DNA]</scope>
    <source>
        <strain evidence="7">CECT 8472</strain>
    </source>
</reference>